<dbReference type="InterPro" id="IPR043731">
    <property type="entry name" value="DUF5674"/>
</dbReference>
<evidence type="ECO:0000313" key="2">
    <source>
        <dbReference type="Proteomes" id="UP000033934"/>
    </source>
</evidence>
<gene>
    <name evidence="1" type="ORF">UT11_C0004G0013</name>
</gene>
<comment type="caution">
    <text evidence="1">The sequence shown here is derived from an EMBL/GenBank/DDBJ whole genome shotgun (WGS) entry which is preliminary data.</text>
</comment>
<dbReference type="Proteomes" id="UP000033934">
    <property type="component" value="Unassembled WGS sequence"/>
</dbReference>
<dbReference type="AlphaFoldDB" id="A0A0G0PMH1"/>
<organism evidence="1 2">
    <name type="scientific">Berkelbacteria bacterium GW2011_GWA2_38_9</name>
    <dbReference type="NCBI Taxonomy" id="1618334"/>
    <lineage>
        <taxon>Bacteria</taxon>
        <taxon>Candidatus Berkelbacteria</taxon>
    </lineage>
</organism>
<sequence length="134" mass="15443">MNNQFQTNLIDSPISIDRLKELAKQNYGEMIKGVVDLEKKILALGGEMHADAEQFLLESGSKQQNVWGFNLYPSESDLNNFIEYHSLINIRPNQGNRSMFIEIEEIREKVKEIILNLINRDDQQNSPDTYSGKI</sequence>
<dbReference type="EMBL" id="LBVO01000004">
    <property type="protein sequence ID" value="KKQ90511.1"/>
    <property type="molecule type" value="Genomic_DNA"/>
</dbReference>
<protein>
    <submittedName>
        <fullName evidence="1">Uncharacterized protein</fullName>
    </submittedName>
</protein>
<proteinExistence type="predicted"/>
<dbReference type="Pfam" id="PF18924">
    <property type="entry name" value="DUF5674"/>
    <property type="match status" value="1"/>
</dbReference>
<accession>A0A0G0PMH1</accession>
<reference evidence="1 2" key="1">
    <citation type="journal article" date="2015" name="Nature">
        <title>rRNA introns, odd ribosomes, and small enigmatic genomes across a large radiation of phyla.</title>
        <authorList>
            <person name="Brown C.T."/>
            <person name="Hug L.A."/>
            <person name="Thomas B.C."/>
            <person name="Sharon I."/>
            <person name="Castelle C.J."/>
            <person name="Singh A."/>
            <person name="Wilkins M.J."/>
            <person name="Williams K.H."/>
            <person name="Banfield J.F."/>
        </authorList>
    </citation>
    <scope>NUCLEOTIDE SEQUENCE [LARGE SCALE GENOMIC DNA]</scope>
</reference>
<evidence type="ECO:0000313" key="1">
    <source>
        <dbReference type="EMBL" id="KKQ90511.1"/>
    </source>
</evidence>
<name>A0A0G0PMH1_9BACT</name>